<name>A9TVG8_PHYPA</name>
<evidence type="ECO:0000256" key="1">
    <source>
        <dbReference type="SAM" id="MobiDB-lite"/>
    </source>
</evidence>
<dbReference type="OrthoDB" id="1840446at2759"/>
<evidence type="ECO:0000313" key="4">
    <source>
        <dbReference type="Proteomes" id="UP000006727"/>
    </source>
</evidence>
<dbReference type="HOGENOM" id="CLU_153496_0_0_1"/>
<sequence>MAPPAAVCSAMVQKESQESKAAVAGKKRMALDSWVSQPTTQEAMRASSSSSKSESSCTTQKGVSLEKARALDEALAGEGEEACLQMSAFVTPKSRKHRVPVVDIDHCPPAPKKPRAVSRMQVVCALKFESTNFFQKLNASPNYLS</sequence>
<dbReference type="Gramene" id="Pp3c23_21770V3.2">
    <property type="protein sequence ID" value="PAC:32949813.CDS.1"/>
    <property type="gene ID" value="Pp3c23_21770"/>
</dbReference>
<reference evidence="3" key="3">
    <citation type="submission" date="2020-12" db="UniProtKB">
        <authorList>
            <consortium name="EnsemblPlants"/>
        </authorList>
    </citation>
    <scope>IDENTIFICATION</scope>
</reference>
<dbReference type="GeneID" id="112276122"/>
<organism evidence="2">
    <name type="scientific">Physcomitrium patens</name>
    <name type="common">Spreading-leaved earth moss</name>
    <name type="synonym">Physcomitrella patens</name>
    <dbReference type="NCBI Taxonomy" id="3218"/>
    <lineage>
        <taxon>Eukaryota</taxon>
        <taxon>Viridiplantae</taxon>
        <taxon>Streptophyta</taxon>
        <taxon>Embryophyta</taxon>
        <taxon>Bryophyta</taxon>
        <taxon>Bryophytina</taxon>
        <taxon>Bryopsida</taxon>
        <taxon>Funariidae</taxon>
        <taxon>Funariales</taxon>
        <taxon>Funariaceae</taxon>
        <taxon>Physcomitrium</taxon>
    </lineage>
</organism>
<feature type="compositionally biased region" description="Low complexity" evidence="1">
    <location>
        <begin position="47"/>
        <end position="56"/>
    </location>
</feature>
<feature type="region of interest" description="Disordered" evidence="1">
    <location>
        <begin position="19"/>
        <end position="63"/>
    </location>
</feature>
<dbReference type="Proteomes" id="UP000006727">
    <property type="component" value="Chromosome 23"/>
</dbReference>
<dbReference type="KEGG" id="ppp:112276122"/>
<dbReference type="AlphaFoldDB" id="A9TVG8"/>
<protein>
    <submittedName>
        <fullName evidence="2 3">Uncharacterized protein</fullName>
    </submittedName>
</protein>
<gene>
    <name evidence="3" type="primary">LOC112276122</name>
    <name evidence="2" type="ORF">PHYPA_028404</name>
</gene>
<dbReference type="EnsemblPlants" id="Pp3c23_21770V3.2">
    <property type="protein sequence ID" value="PAC:32949813.CDS.1"/>
    <property type="gene ID" value="Pp3c23_21770"/>
</dbReference>
<evidence type="ECO:0000313" key="3">
    <source>
        <dbReference type="EnsemblPlants" id="PAC:32949812.CDS.1"/>
    </source>
</evidence>
<keyword evidence="4" id="KW-1185">Reference proteome</keyword>
<dbReference type="EMBL" id="ABEU02000023">
    <property type="protein sequence ID" value="PNR29710.1"/>
    <property type="molecule type" value="Genomic_DNA"/>
</dbReference>
<dbReference type="EnsemblPlants" id="Pp3c23_21770V3.1">
    <property type="protein sequence ID" value="PAC:32949812.CDS.1"/>
    <property type="gene ID" value="Pp3c23_21770"/>
</dbReference>
<accession>A9TVG8</accession>
<dbReference type="RefSeq" id="XP_024362929.1">
    <property type="nucleotide sequence ID" value="XM_024507161.2"/>
</dbReference>
<proteinExistence type="predicted"/>
<reference evidence="2 4" key="2">
    <citation type="journal article" date="2018" name="Plant J.">
        <title>The Physcomitrella patens chromosome-scale assembly reveals moss genome structure and evolution.</title>
        <authorList>
            <person name="Lang D."/>
            <person name="Ullrich K.K."/>
            <person name="Murat F."/>
            <person name="Fuchs J."/>
            <person name="Jenkins J."/>
            <person name="Haas F.B."/>
            <person name="Piednoel M."/>
            <person name="Gundlach H."/>
            <person name="Van Bel M."/>
            <person name="Meyberg R."/>
            <person name="Vives C."/>
            <person name="Morata J."/>
            <person name="Symeonidi A."/>
            <person name="Hiss M."/>
            <person name="Muchero W."/>
            <person name="Kamisugi Y."/>
            <person name="Saleh O."/>
            <person name="Blanc G."/>
            <person name="Decker E.L."/>
            <person name="van Gessel N."/>
            <person name="Grimwood J."/>
            <person name="Hayes R.D."/>
            <person name="Graham S.W."/>
            <person name="Gunter L.E."/>
            <person name="McDaniel S.F."/>
            <person name="Hoernstein S.N.W."/>
            <person name="Larsson A."/>
            <person name="Li F.W."/>
            <person name="Perroud P.F."/>
            <person name="Phillips J."/>
            <person name="Ranjan P."/>
            <person name="Rokshar D.S."/>
            <person name="Rothfels C.J."/>
            <person name="Schneider L."/>
            <person name="Shu S."/>
            <person name="Stevenson D.W."/>
            <person name="Thummler F."/>
            <person name="Tillich M."/>
            <person name="Villarreal Aguilar J.C."/>
            <person name="Widiez T."/>
            <person name="Wong G.K."/>
            <person name="Wymore A."/>
            <person name="Zhang Y."/>
            <person name="Zimmer A.D."/>
            <person name="Quatrano R.S."/>
            <person name="Mayer K.F.X."/>
            <person name="Goodstein D."/>
            <person name="Casacuberta J.M."/>
            <person name="Vandepoele K."/>
            <person name="Reski R."/>
            <person name="Cuming A.C."/>
            <person name="Tuskan G.A."/>
            <person name="Maumus F."/>
            <person name="Salse J."/>
            <person name="Schmutz J."/>
            <person name="Rensing S.A."/>
        </authorList>
    </citation>
    <scope>NUCLEOTIDE SEQUENCE [LARGE SCALE GENOMIC DNA]</scope>
    <source>
        <strain evidence="3 4">cv. Gransden 2004</strain>
    </source>
</reference>
<dbReference type="PaxDb" id="3218-PP1S335_49V6.1"/>
<evidence type="ECO:0000313" key="2">
    <source>
        <dbReference type="EMBL" id="PNR29710.1"/>
    </source>
</evidence>
<dbReference type="Gramene" id="Pp3c23_21770V3.1">
    <property type="protein sequence ID" value="PAC:32949812.CDS.1"/>
    <property type="gene ID" value="Pp3c23_21770"/>
</dbReference>
<dbReference type="FunCoup" id="A9TVG8">
    <property type="interactions" value="5"/>
</dbReference>
<reference evidence="2 4" key="1">
    <citation type="journal article" date="2008" name="Science">
        <title>The Physcomitrella genome reveals evolutionary insights into the conquest of land by plants.</title>
        <authorList>
            <person name="Rensing S."/>
            <person name="Lang D."/>
            <person name="Zimmer A."/>
            <person name="Terry A."/>
            <person name="Salamov A."/>
            <person name="Shapiro H."/>
            <person name="Nishiyama T."/>
            <person name="Perroud P.-F."/>
            <person name="Lindquist E."/>
            <person name="Kamisugi Y."/>
            <person name="Tanahashi T."/>
            <person name="Sakakibara K."/>
            <person name="Fujita T."/>
            <person name="Oishi K."/>
            <person name="Shin-I T."/>
            <person name="Kuroki Y."/>
            <person name="Toyoda A."/>
            <person name="Suzuki Y."/>
            <person name="Hashimoto A."/>
            <person name="Yamaguchi K."/>
            <person name="Sugano A."/>
            <person name="Kohara Y."/>
            <person name="Fujiyama A."/>
            <person name="Anterola A."/>
            <person name="Aoki S."/>
            <person name="Ashton N."/>
            <person name="Barbazuk W.B."/>
            <person name="Barker E."/>
            <person name="Bennetzen J."/>
            <person name="Bezanilla M."/>
            <person name="Blankenship R."/>
            <person name="Cho S.H."/>
            <person name="Dutcher S."/>
            <person name="Estelle M."/>
            <person name="Fawcett J.A."/>
            <person name="Gundlach H."/>
            <person name="Hanada K."/>
            <person name="Heyl A."/>
            <person name="Hicks K.A."/>
            <person name="Hugh J."/>
            <person name="Lohr M."/>
            <person name="Mayer K."/>
            <person name="Melkozernov A."/>
            <person name="Murata T."/>
            <person name="Nelson D."/>
            <person name="Pils B."/>
            <person name="Prigge M."/>
            <person name="Reiss B."/>
            <person name="Renner T."/>
            <person name="Rombauts S."/>
            <person name="Rushton P."/>
            <person name="Sanderfoot A."/>
            <person name="Schween G."/>
            <person name="Shiu S.-H."/>
            <person name="Stueber K."/>
            <person name="Theodoulou F.L."/>
            <person name="Tu H."/>
            <person name="Van de Peer Y."/>
            <person name="Verrier P.J."/>
            <person name="Waters E."/>
            <person name="Wood A."/>
            <person name="Yang L."/>
            <person name="Cove D."/>
            <person name="Cuming A."/>
            <person name="Hasebe M."/>
            <person name="Lucas S."/>
            <person name="Mishler D.B."/>
            <person name="Reski R."/>
            <person name="Grigoriev I."/>
            <person name="Quatrano R.S."/>
            <person name="Boore J.L."/>
        </authorList>
    </citation>
    <scope>NUCLEOTIDE SEQUENCE [LARGE SCALE GENOMIC DNA]</scope>
    <source>
        <strain evidence="3 4">cv. Gransden 2004</strain>
    </source>
</reference>